<evidence type="ECO:0000256" key="2">
    <source>
        <dbReference type="PROSITE-ProRule" id="PRU00708"/>
    </source>
</evidence>
<feature type="repeat" description="PPR" evidence="2">
    <location>
        <begin position="321"/>
        <end position="351"/>
    </location>
</feature>
<dbReference type="Proteomes" id="UP000245207">
    <property type="component" value="Unassembled WGS sequence"/>
</dbReference>
<proteinExistence type="predicted"/>
<name>A0A2U1NWX3_ARTAN</name>
<dbReference type="Pfam" id="PF01535">
    <property type="entry name" value="PPR"/>
    <property type="match status" value="1"/>
</dbReference>
<dbReference type="GO" id="GO:0048731">
    <property type="term" value="P:system development"/>
    <property type="evidence" value="ECO:0007669"/>
    <property type="project" value="UniProtKB-ARBA"/>
</dbReference>
<accession>A0A2U1NWX3</accession>
<dbReference type="OrthoDB" id="185373at2759"/>
<comment type="caution">
    <text evidence="3">The sequence shown here is derived from an EMBL/GenBank/DDBJ whole genome shotgun (WGS) entry which is preliminary data.</text>
</comment>
<reference evidence="3 4" key="1">
    <citation type="journal article" date="2018" name="Mol. Plant">
        <title>The genome of Artemisia annua provides insight into the evolution of Asteraceae family and artemisinin biosynthesis.</title>
        <authorList>
            <person name="Shen Q."/>
            <person name="Zhang L."/>
            <person name="Liao Z."/>
            <person name="Wang S."/>
            <person name="Yan T."/>
            <person name="Shi P."/>
            <person name="Liu M."/>
            <person name="Fu X."/>
            <person name="Pan Q."/>
            <person name="Wang Y."/>
            <person name="Lv Z."/>
            <person name="Lu X."/>
            <person name="Zhang F."/>
            <person name="Jiang W."/>
            <person name="Ma Y."/>
            <person name="Chen M."/>
            <person name="Hao X."/>
            <person name="Li L."/>
            <person name="Tang Y."/>
            <person name="Lv G."/>
            <person name="Zhou Y."/>
            <person name="Sun X."/>
            <person name="Brodelius P.E."/>
            <person name="Rose J.K.C."/>
            <person name="Tang K."/>
        </authorList>
    </citation>
    <scope>NUCLEOTIDE SEQUENCE [LARGE SCALE GENOMIC DNA]</scope>
    <source>
        <strain evidence="4">cv. Huhao1</strain>
        <tissue evidence="3">Leaf</tissue>
    </source>
</reference>
<dbReference type="Pfam" id="PF12854">
    <property type="entry name" value="PPR_1"/>
    <property type="match status" value="1"/>
</dbReference>
<keyword evidence="1" id="KW-0677">Repeat</keyword>
<evidence type="ECO:0000256" key="1">
    <source>
        <dbReference type="ARBA" id="ARBA00022737"/>
    </source>
</evidence>
<dbReference type="InterPro" id="IPR002885">
    <property type="entry name" value="PPR_rpt"/>
</dbReference>
<sequence length="629" mass="71335">MTLTQYTFLRSPKLISKTCSRMKSTLSSTNLIRDNIRNGNINHARQLFDENPASHNTVTWNLMITSYIRHNQIHSAYELFNKMTIKDVVSWNIMLSGLNKAQEKDPYKVYHLFLRMKRGGERPNEVTLSTVITGVLDVFGVLGTQLHGLVVKLGFHDNVFVGSALMRGYTRLREPEGLRRVFDDVVMKDVSTWNALVLGYMDLGLMVEAQMAFDMMPEVNVISWTTLVDGYIRNGNIDKARSIFDHMPQKNVVSWTAMIKGYVQCENFIAAIELFILMLKSGSRPNHFTFSTLFDACAGCSMFMLGNQLHSCVFKSGLHYEVVLLSSLVDMYTKCGDIKAAFSIFESMEKKNTVSWNSIIGGCARHGLAHRALSEFEKMTESGVKPDHVTYINLLSACVHGGLVEEGEKHFYSMGATYGIKAEMKHYSCMVDLYGKSGEVEKAEKLVRDMPFDPDVGVWGALLAACGLHSCYELANGLEDLARDHPTIYRMLIKLHGEKGAWSRVIEMRNKMMETGGRKLKGSSRIDMHRYIDCVKAEYDENITMQQQQPQSNSKEFIFGSLTLVTARKARNLWKQKVKPGFRTGRSWLILMAINITIQGTIWRPEYHVVAWKSMYGEVDEKKQAQPVS</sequence>
<dbReference type="InterPro" id="IPR011990">
    <property type="entry name" value="TPR-like_helical_dom_sf"/>
</dbReference>
<dbReference type="AlphaFoldDB" id="A0A2U1NWX3"/>
<dbReference type="PROSITE" id="PS51375">
    <property type="entry name" value="PPR"/>
    <property type="match status" value="4"/>
</dbReference>
<dbReference type="FunFam" id="1.25.40.10:FF:000090">
    <property type="entry name" value="Pentatricopeptide repeat-containing protein, chloroplastic"/>
    <property type="match status" value="1"/>
</dbReference>
<organism evidence="3 4">
    <name type="scientific">Artemisia annua</name>
    <name type="common">Sweet wormwood</name>
    <dbReference type="NCBI Taxonomy" id="35608"/>
    <lineage>
        <taxon>Eukaryota</taxon>
        <taxon>Viridiplantae</taxon>
        <taxon>Streptophyta</taxon>
        <taxon>Embryophyta</taxon>
        <taxon>Tracheophyta</taxon>
        <taxon>Spermatophyta</taxon>
        <taxon>Magnoliopsida</taxon>
        <taxon>eudicotyledons</taxon>
        <taxon>Gunneridae</taxon>
        <taxon>Pentapetalae</taxon>
        <taxon>asterids</taxon>
        <taxon>campanulids</taxon>
        <taxon>Asterales</taxon>
        <taxon>Asteraceae</taxon>
        <taxon>Asteroideae</taxon>
        <taxon>Anthemideae</taxon>
        <taxon>Artemisiinae</taxon>
        <taxon>Artemisia</taxon>
    </lineage>
</organism>
<dbReference type="FunFam" id="1.25.40.10:FF:000125">
    <property type="entry name" value="Pentatricopeptide repeat-containing protein"/>
    <property type="match status" value="1"/>
</dbReference>
<dbReference type="PANTHER" id="PTHR47926">
    <property type="entry name" value="PENTATRICOPEPTIDE REPEAT-CONTAINING PROTEIN"/>
    <property type="match status" value="1"/>
</dbReference>
<dbReference type="NCBIfam" id="TIGR00756">
    <property type="entry name" value="PPR"/>
    <property type="match status" value="5"/>
</dbReference>
<keyword evidence="4" id="KW-1185">Reference proteome</keyword>
<dbReference type="PANTHER" id="PTHR47926:SF511">
    <property type="entry name" value="PENTATRICOPEPTIDE REPEAT-CONTAINING PROTEIN"/>
    <property type="match status" value="1"/>
</dbReference>
<dbReference type="GO" id="GO:0003723">
    <property type="term" value="F:RNA binding"/>
    <property type="evidence" value="ECO:0007669"/>
    <property type="project" value="InterPro"/>
</dbReference>
<dbReference type="EMBL" id="PKPP01002049">
    <property type="protein sequence ID" value="PWA77988.1"/>
    <property type="molecule type" value="Genomic_DNA"/>
</dbReference>
<dbReference type="Gene3D" id="1.25.40.10">
    <property type="entry name" value="Tetratricopeptide repeat domain"/>
    <property type="match status" value="4"/>
</dbReference>
<evidence type="ECO:0000313" key="4">
    <source>
        <dbReference type="Proteomes" id="UP000245207"/>
    </source>
</evidence>
<evidence type="ECO:0000313" key="3">
    <source>
        <dbReference type="EMBL" id="PWA77988.1"/>
    </source>
</evidence>
<feature type="repeat" description="PPR" evidence="2">
    <location>
        <begin position="352"/>
        <end position="386"/>
    </location>
</feature>
<dbReference type="Pfam" id="PF13041">
    <property type="entry name" value="PPR_2"/>
    <property type="match status" value="4"/>
</dbReference>
<dbReference type="InterPro" id="IPR046960">
    <property type="entry name" value="PPR_At4g14850-like_plant"/>
</dbReference>
<feature type="repeat" description="PPR" evidence="2">
    <location>
        <begin position="56"/>
        <end position="90"/>
    </location>
</feature>
<feature type="repeat" description="PPR" evidence="2">
    <location>
        <begin position="220"/>
        <end position="254"/>
    </location>
</feature>
<gene>
    <name evidence="3" type="ORF">CTI12_AA049030</name>
</gene>
<protein>
    <submittedName>
        <fullName evidence="3">Tetratricopeptide-like helical domain-containing protein</fullName>
    </submittedName>
</protein>
<dbReference type="GO" id="GO:0009451">
    <property type="term" value="P:RNA modification"/>
    <property type="evidence" value="ECO:0007669"/>
    <property type="project" value="InterPro"/>
</dbReference>